<dbReference type="OrthoDB" id="265717at2759"/>
<dbReference type="InterPro" id="IPR001214">
    <property type="entry name" value="SET_dom"/>
</dbReference>
<dbReference type="Gene3D" id="2.170.270.10">
    <property type="entry name" value="SET domain"/>
    <property type="match status" value="1"/>
</dbReference>
<dbReference type="PROSITE" id="PS01360">
    <property type="entry name" value="ZF_MYND_1"/>
    <property type="match status" value="1"/>
</dbReference>
<dbReference type="CDD" id="cd20071">
    <property type="entry name" value="SET_SMYD"/>
    <property type="match status" value="1"/>
</dbReference>
<dbReference type="GO" id="GO:0008170">
    <property type="term" value="F:N-methyltransferase activity"/>
    <property type="evidence" value="ECO:0007669"/>
    <property type="project" value="UniProtKB-ARBA"/>
</dbReference>
<dbReference type="PROSITE" id="PS50865">
    <property type="entry name" value="ZF_MYND_2"/>
    <property type="match status" value="1"/>
</dbReference>
<dbReference type="Gene3D" id="1.10.220.160">
    <property type="match status" value="1"/>
</dbReference>
<reference evidence="1" key="1">
    <citation type="submission" date="2020-11" db="EMBL/GenBank/DDBJ databases">
        <authorList>
            <person name="Tran Van P."/>
        </authorList>
    </citation>
    <scope>NUCLEOTIDE SEQUENCE</scope>
</reference>
<evidence type="ECO:0000313" key="1">
    <source>
        <dbReference type="EMBL" id="CAD7227054.1"/>
    </source>
</evidence>
<dbReference type="InterPro" id="IPR053010">
    <property type="entry name" value="SET_SmydA-8"/>
</dbReference>
<proteinExistence type="predicted"/>
<accession>A0A7R8WAZ1</accession>
<dbReference type="EMBL" id="OB661017">
    <property type="protein sequence ID" value="CAD7227054.1"/>
    <property type="molecule type" value="Genomic_DNA"/>
</dbReference>
<organism evidence="1">
    <name type="scientific">Cyprideis torosa</name>
    <dbReference type="NCBI Taxonomy" id="163714"/>
    <lineage>
        <taxon>Eukaryota</taxon>
        <taxon>Metazoa</taxon>
        <taxon>Ecdysozoa</taxon>
        <taxon>Arthropoda</taxon>
        <taxon>Crustacea</taxon>
        <taxon>Oligostraca</taxon>
        <taxon>Ostracoda</taxon>
        <taxon>Podocopa</taxon>
        <taxon>Podocopida</taxon>
        <taxon>Cytherocopina</taxon>
        <taxon>Cytheroidea</taxon>
        <taxon>Cytherideidae</taxon>
        <taxon>Cyprideis</taxon>
    </lineage>
</organism>
<dbReference type="InterPro" id="IPR002893">
    <property type="entry name" value="Znf_MYND"/>
</dbReference>
<name>A0A7R8WAZ1_9CRUS</name>
<dbReference type="PANTHER" id="PTHR46455:SF4">
    <property type="entry name" value="GH11294P"/>
    <property type="match status" value="1"/>
</dbReference>
<dbReference type="Gene3D" id="6.10.140.2220">
    <property type="match status" value="2"/>
</dbReference>
<dbReference type="Pfam" id="PF00856">
    <property type="entry name" value="SET"/>
    <property type="match status" value="1"/>
</dbReference>
<dbReference type="AlphaFoldDB" id="A0A7R8WAZ1"/>
<protein>
    <submittedName>
        <fullName evidence="1">Uncharacterized protein</fullName>
    </submittedName>
</protein>
<dbReference type="PANTHER" id="PTHR46455">
    <property type="entry name" value="SET AND MYND DOMAIN CONTAINING, ARTHROPOD-SPECIFIC, MEMBER 4, ISOFORM A"/>
    <property type="match status" value="1"/>
</dbReference>
<dbReference type="GO" id="GO:0008276">
    <property type="term" value="F:protein methyltransferase activity"/>
    <property type="evidence" value="ECO:0007669"/>
    <property type="project" value="UniProtKB-ARBA"/>
</dbReference>
<dbReference type="GO" id="GO:0008757">
    <property type="term" value="F:S-adenosylmethionine-dependent methyltransferase activity"/>
    <property type="evidence" value="ECO:0007669"/>
    <property type="project" value="UniProtKB-ARBA"/>
</dbReference>
<dbReference type="Pfam" id="PF01753">
    <property type="entry name" value="zf-MYND"/>
    <property type="match status" value="1"/>
</dbReference>
<gene>
    <name evidence="1" type="ORF">CTOB1V02_LOCUS4965</name>
</gene>
<dbReference type="InterPro" id="IPR046341">
    <property type="entry name" value="SET_dom_sf"/>
</dbReference>
<sequence>MGVEKLNATCPVCPAPAKSVCAACGDIAYCSREHQKQHWKNHKPICIPFKEAVSEVFGRYLISTRRIRPNEVIIKEAPLVLGPKQVGPPVCLVCFRILGDESLDPATLEACSNCRWLCCSSACAQAHSSIKECSILQRYAAPDITSALATPHPHYQLVTPLRCLLEISDEAHPILRMESHVKEMKNTVVYQQNLNDVVKVLKQRYGLEQDDERILEVSGILQCNAFEVRRGKAVRARGLYPTAFLMVHDCTANTRHEFDEKHHIIVRATRKIRKGDPISACYTNPLEPTSYRQSHLKFAKYFKCQCRRCMDPTELGTNFASWYCRHCLQGLTIPVLGSFAGTHTCQECGKENEGSMITERTSQLQRQLRGLQRNVVSFLGFIETTSKIVPRWNHILVQAQFALLKIWTGAEKESRSTVLSDLQGMAESLLELASKIDPGMTSFRAFLLFTLDWILQQRDSATTSMEKLDRRRKLLEDVIVIGINDPPHSETFKLASLAQERLADSDLRLL</sequence>
<dbReference type="PROSITE" id="PS50280">
    <property type="entry name" value="SET"/>
    <property type="match status" value="1"/>
</dbReference>
<dbReference type="SUPFAM" id="SSF82199">
    <property type="entry name" value="SET domain"/>
    <property type="match status" value="1"/>
</dbReference>
<dbReference type="SMART" id="SM00317">
    <property type="entry name" value="SET"/>
    <property type="match status" value="1"/>
</dbReference>